<dbReference type="EMBL" id="RJKE01000001">
    <property type="protein sequence ID" value="ROO83467.1"/>
    <property type="molecule type" value="Genomic_DNA"/>
</dbReference>
<dbReference type="InterPro" id="IPR036527">
    <property type="entry name" value="SCP2_sterol-bd_dom_sf"/>
</dbReference>
<evidence type="ECO:0000256" key="2">
    <source>
        <dbReference type="ARBA" id="ARBA00023125"/>
    </source>
</evidence>
<protein>
    <submittedName>
        <fullName evidence="5">HxlR family transcriptional regulator</fullName>
    </submittedName>
</protein>
<dbReference type="SUPFAM" id="SSF55718">
    <property type="entry name" value="SCP-like"/>
    <property type="match status" value="1"/>
</dbReference>
<gene>
    <name evidence="5" type="ORF">EDD29_0970</name>
</gene>
<evidence type="ECO:0000313" key="6">
    <source>
        <dbReference type="Proteomes" id="UP000272400"/>
    </source>
</evidence>
<dbReference type="PANTHER" id="PTHR33204">
    <property type="entry name" value="TRANSCRIPTIONAL REGULATOR, MARR FAMILY"/>
    <property type="match status" value="1"/>
</dbReference>
<organism evidence="5 6">
    <name type="scientific">Actinocorallia herbida</name>
    <dbReference type="NCBI Taxonomy" id="58109"/>
    <lineage>
        <taxon>Bacteria</taxon>
        <taxon>Bacillati</taxon>
        <taxon>Actinomycetota</taxon>
        <taxon>Actinomycetes</taxon>
        <taxon>Streptosporangiales</taxon>
        <taxon>Thermomonosporaceae</taxon>
        <taxon>Actinocorallia</taxon>
    </lineage>
</organism>
<dbReference type="SUPFAM" id="SSF46785">
    <property type="entry name" value="Winged helix' DNA-binding domain"/>
    <property type="match status" value="1"/>
</dbReference>
<keyword evidence="2" id="KW-0238">DNA-binding</keyword>
<dbReference type="Proteomes" id="UP000272400">
    <property type="component" value="Unassembled WGS sequence"/>
</dbReference>
<keyword evidence="1" id="KW-0805">Transcription regulation</keyword>
<sequence length="234" mass="26357">MYWKRDPQASYARGMGASYHQFCPVAKAMELLDERWTMLIVREMLLGSRSFNDLRRGVPRMSPTLLSKRMRQLVRAGLAVKEADGGYALTPAGRELQPVVESVAVWGGRWIGRIGDADLDPRLLMWDLHRRVDHAVVPGGRTVVLFRFPDASPRERDWWLVIADGDADVCDTDPGHDVAVTLTAPLRRMVDLWRGALTWPTALRSESVTLQGPEPLRRALPTWFLLPAYSSTAP</sequence>
<dbReference type="InterPro" id="IPR011991">
    <property type="entry name" value="ArsR-like_HTH"/>
</dbReference>
<accession>A0A3N1CQ72</accession>
<evidence type="ECO:0000313" key="5">
    <source>
        <dbReference type="EMBL" id="ROO83467.1"/>
    </source>
</evidence>
<evidence type="ECO:0000256" key="3">
    <source>
        <dbReference type="ARBA" id="ARBA00023163"/>
    </source>
</evidence>
<name>A0A3N1CQ72_9ACTN</name>
<comment type="caution">
    <text evidence="5">The sequence shown here is derived from an EMBL/GenBank/DDBJ whole genome shotgun (WGS) entry which is preliminary data.</text>
</comment>
<dbReference type="CDD" id="cd00090">
    <property type="entry name" value="HTH_ARSR"/>
    <property type="match status" value="1"/>
</dbReference>
<proteinExistence type="predicted"/>
<keyword evidence="6" id="KW-1185">Reference proteome</keyword>
<dbReference type="InterPro" id="IPR036388">
    <property type="entry name" value="WH-like_DNA-bd_sf"/>
</dbReference>
<dbReference type="InterPro" id="IPR002577">
    <property type="entry name" value="HTH_HxlR"/>
</dbReference>
<dbReference type="PROSITE" id="PS51118">
    <property type="entry name" value="HTH_HXLR"/>
    <property type="match status" value="1"/>
</dbReference>
<dbReference type="InterPro" id="IPR036390">
    <property type="entry name" value="WH_DNA-bd_sf"/>
</dbReference>
<keyword evidence="3" id="KW-0804">Transcription</keyword>
<evidence type="ECO:0000259" key="4">
    <source>
        <dbReference type="PROSITE" id="PS51118"/>
    </source>
</evidence>
<dbReference type="PANTHER" id="PTHR33204:SF18">
    <property type="entry name" value="TRANSCRIPTIONAL REGULATORY PROTEIN"/>
    <property type="match status" value="1"/>
</dbReference>
<evidence type="ECO:0000256" key="1">
    <source>
        <dbReference type="ARBA" id="ARBA00023015"/>
    </source>
</evidence>
<feature type="domain" description="HTH hxlR-type" evidence="4">
    <location>
        <begin position="23"/>
        <end position="115"/>
    </location>
</feature>
<dbReference type="Gene3D" id="1.10.10.10">
    <property type="entry name" value="Winged helix-like DNA-binding domain superfamily/Winged helix DNA-binding domain"/>
    <property type="match status" value="1"/>
</dbReference>
<dbReference type="AlphaFoldDB" id="A0A3N1CQ72"/>
<dbReference type="GO" id="GO:0003677">
    <property type="term" value="F:DNA binding"/>
    <property type="evidence" value="ECO:0007669"/>
    <property type="project" value="UniProtKB-KW"/>
</dbReference>
<reference evidence="5 6" key="1">
    <citation type="submission" date="2018-11" db="EMBL/GenBank/DDBJ databases">
        <title>Sequencing the genomes of 1000 actinobacteria strains.</title>
        <authorList>
            <person name="Klenk H.-P."/>
        </authorList>
    </citation>
    <scope>NUCLEOTIDE SEQUENCE [LARGE SCALE GENOMIC DNA]</scope>
    <source>
        <strain evidence="5 6">DSM 44254</strain>
    </source>
</reference>
<dbReference type="Pfam" id="PF01638">
    <property type="entry name" value="HxlR"/>
    <property type="match status" value="1"/>
</dbReference>